<evidence type="ECO:0000313" key="3">
    <source>
        <dbReference type="Proteomes" id="UP000316291"/>
    </source>
</evidence>
<feature type="chain" id="PRO_5021743972" evidence="1">
    <location>
        <begin position="24"/>
        <end position="47"/>
    </location>
</feature>
<organism evidence="2 3">
    <name type="scientific">Bradyrhizobium huanghuaihaiense</name>
    <dbReference type="NCBI Taxonomy" id="990078"/>
    <lineage>
        <taxon>Bacteria</taxon>
        <taxon>Pseudomonadati</taxon>
        <taxon>Pseudomonadota</taxon>
        <taxon>Alphaproteobacteria</taxon>
        <taxon>Hyphomicrobiales</taxon>
        <taxon>Nitrobacteraceae</taxon>
        <taxon>Bradyrhizobium</taxon>
    </lineage>
</organism>
<comment type="caution">
    <text evidence="2">The sequence shown here is derived from an EMBL/GenBank/DDBJ whole genome shotgun (WGS) entry which is preliminary data.</text>
</comment>
<gene>
    <name evidence="2" type="ORF">IQ16_02749</name>
</gene>
<name>A0A562RUB4_9BRAD</name>
<evidence type="ECO:0000313" key="2">
    <source>
        <dbReference type="EMBL" id="TWI72074.1"/>
    </source>
</evidence>
<keyword evidence="3" id="KW-1185">Reference proteome</keyword>
<keyword evidence="1" id="KW-0732">Signal</keyword>
<sequence>MRRLFFAIAVLAVATAGISASFAAVHHAKTLTFAERFAPALDLMAKQ</sequence>
<dbReference type="Proteomes" id="UP000316291">
    <property type="component" value="Unassembled WGS sequence"/>
</dbReference>
<dbReference type="EMBL" id="VLLA01000005">
    <property type="protein sequence ID" value="TWI72074.1"/>
    <property type="molecule type" value="Genomic_DNA"/>
</dbReference>
<evidence type="ECO:0000256" key="1">
    <source>
        <dbReference type="SAM" id="SignalP"/>
    </source>
</evidence>
<dbReference type="RefSeq" id="WP_167526325.1">
    <property type="nucleotide sequence ID" value="NZ_CP104172.1"/>
</dbReference>
<reference evidence="2 3" key="1">
    <citation type="journal article" date="2015" name="Stand. Genomic Sci.">
        <title>Genomic Encyclopedia of Bacterial and Archaeal Type Strains, Phase III: the genomes of soil and plant-associated and newly described type strains.</title>
        <authorList>
            <person name="Whitman W.B."/>
            <person name="Woyke T."/>
            <person name="Klenk H.P."/>
            <person name="Zhou Y."/>
            <person name="Lilburn T.G."/>
            <person name="Beck B.J."/>
            <person name="De Vos P."/>
            <person name="Vandamme P."/>
            <person name="Eisen J.A."/>
            <person name="Garrity G."/>
            <person name="Hugenholtz P."/>
            <person name="Kyrpides N.C."/>
        </authorList>
    </citation>
    <scope>NUCLEOTIDE SEQUENCE [LARGE SCALE GENOMIC DNA]</scope>
    <source>
        <strain evidence="2 3">CGMCC 1.10948</strain>
    </source>
</reference>
<accession>A0A562RUB4</accession>
<feature type="signal peptide" evidence="1">
    <location>
        <begin position="1"/>
        <end position="23"/>
    </location>
</feature>
<dbReference type="AlphaFoldDB" id="A0A562RUB4"/>
<protein>
    <submittedName>
        <fullName evidence="2">Uncharacterized protein</fullName>
    </submittedName>
</protein>
<proteinExistence type="predicted"/>